<dbReference type="EMBL" id="DXBS01000005">
    <property type="protein sequence ID" value="HIZ23908.1"/>
    <property type="molecule type" value="Genomic_DNA"/>
</dbReference>
<feature type="transmembrane region" description="Helical" evidence="1">
    <location>
        <begin position="21"/>
        <end position="39"/>
    </location>
</feature>
<feature type="transmembrane region" description="Helical" evidence="1">
    <location>
        <begin position="88"/>
        <end position="112"/>
    </location>
</feature>
<feature type="transmembrane region" description="Helical" evidence="1">
    <location>
        <begin position="272"/>
        <end position="292"/>
    </location>
</feature>
<dbReference type="Proteomes" id="UP000824044">
    <property type="component" value="Unassembled WGS sequence"/>
</dbReference>
<organism evidence="2 3">
    <name type="scientific">Candidatus Gallimonas intestinigallinarum</name>
    <dbReference type="NCBI Taxonomy" id="2838604"/>
    <lineage>
        <taxon>Bacteria</taxon>
        <taxon>Bacillati</taxon>
        <taxon>Bacillota</taxon>
        <taxon>Clostridia</taxon>
        <taxon>Candidatus Gallimonas</taxon>
    </lineage>
</organism>
<feature type="transmembrane region" description="Helical" evidence="1">
    <location>
        <begin position="156"/>
        <end position="180"/>
    </location>
</feature>
<keyword evidence="1" id="KW-1133">Transmembrane helix</keyword>
<sequence length="340" mass="37628">MRFRNAFHITIDNFSSAFKLLLYRLIISVLTFSLVYVILELALSVIVTSAEVDRLIELGGEFFRALVSGDSGRLSTFQADFTAALMDVLMLIAENGGAIAGAVVGVCLIYLLSRFLNGLSHFAAASIMNDRMSAFSRTTFSEAFFRNLGSAALYEVIYVPLTFIYDALTLLASWFLFFYLPSLFPSWGFLSVLIALSLTVAVYLCMQSLKLTLVSAWIPSILSGKEKVTRGMSFSFRLRKNFLHRFASFLMANYIIVVVNLVFMLFTLGSAGLITVPLSYLFLLAIQFVHYYEDGGKKYFISVNNIAGDAEATTGDSLEEINKKINAPAEEKGPDDADNA</sequence>
<dbReference type="AlphaFoldDB" id="A0A9D2IUF9"/>
<reference evidence="2" key="1">
    <citation type="journal article" date="2021" name="PeerJ">
        <title>Extensive microbial diversity within the chicken gut microbiome revealed by metagenomics and culture.</title>
        <authorList>
            <person name="Gilroy R."/>
            <person name="Ravi A."/>
            <person name="Getino M."/>
            <person name="Pursley I."/>
            <person name="Horton D.L."/>
            <person name="Alikhan N.F."/>
            <person name="Baker D."/>
            <person name="Gharbi K."/>
            <person name="Hall N."/>
            <person name="Watson M."/>
            <person name="Adriaenssens E.M."/>
            <person name="Foster-Nyarko E."/>
            <person name="Jarju S."/>
            <person name="Secka A."/>
            <person name="Antonio M."/>
            <person name="Oren A."/>
            <person name="Chaudhuri R.R."/>
            <person name="La Ragione R."/>
            <person name="Hildebrand F."/>
            <person name="Pallen M.J."/>
        </authorList>
    </citation>
    <scope>NUCLEOTIDE SEQUENCE</scope>
    <source>
        <strain evidence="2">CHK33-5263</strain>
    </source>
</reference>
<gene>
    <name evidence="2" type="ORF">H9812_00310</name>
</gene>
<reference evidence="2" key="2">
    <citation type="submission" date="2021-04" db="EMBL/GenBank/DDBJ databases">
        <authorList>
            <person name="Gilroy R."/>
        </authorList>
    </citation>
    <scope>NUCLEOTIDE SEQUENCE</scope>
    <source>
        <strain evidence="2">CHK33-5263</strain>
    </source>
</reference>
<feature type="transmembrane region" description="Helical" evidence="1">
    <location>
        <begin position="242"/>
        <end position="266"/>
    </location>
</feature>
<proteinExistence type="predicted"/>
<keyword evidence="1" id="KW-0812">Transmembrane</keyword>
<evidence type="ECO:0000313" key="2">
    <source>
        <dbReference type="EMBL" id="HIZ23908.1"/>
    </source>
</evidence>
<evidence type="ECO:0000313" key="3">
    <source>
        <dbReference type="Proteomes" id="UP000824044"/>
    </source>
</evidence>
<evidence type="ECO:0000256" key="1">
    <source>
        <dbReference type="SAM" id="Phobius"/>
    </source>
</evidence>
<comment type="caution">
    <text evidence="2">The sequence shown here is derived from an EMBL/GenBank/DDBJ whole genome shotgun (WGS) entry which is preliminary data.</text>
</comment>
<accession>A0A9D2IUF9</accession>
<feature type="transmembrane region" description="Helical" evidence="1">
    <location>
        <begin position="186"/>
        <end position="206"/>
    </location>
</feature>
<keyword evidence="1" id="KW-0472">Membrane</keyword>
<protein>
    <submittedName>
        <fullName evidence="2">Uncharacterized protein</fullName>
    </submittedName>
</protein>
<name>A0A9D2IUF9_9FIRM</name>